<dbReference type="Pfam" id="PF00782">
    <property type="entry name" value="DSPc"/>
    <property type="match status" value="1"/>
</dbReference>
<reference evidence="8 9" key="1">
    <citation type="submission" date="2020-08" db="EMBL/GenBank/DDBJ databases">
        <authorList>
            <person name="Newling K."/>
            <person name="Davey J."/>
            <person name="Forrester S."/>
        </authorList>
    </citation>
    <scope>NUCLEOTIDE SEQUENCE [LARGE SCALE GENOMIC DNA]</scope>
    <source>
        <strain evidence="9">Crithidia deanei Carvalho (ATCC PRA-265)</strain>
    </source>
</reference>
<dbReference type="SMART" id="SM00404">
    <property type="entry name" value="PTPc_motif"/>
    <property type="match status" value="1"/>
</dbReference>
<keyword evidence="4" id="KW-0904">Protein phosphatase</keyword>
<keyword evidence="3" id="KW-0378">Hydrolase</keyword>
<evidence type="ECO:0000256" key="4">
    <source>
        <dbReference type="ARBA" id="ARBA00022912"/>
    </source>
</evidence>
<gene>
    <name evidence="8" type="ORF">ADEAN_000401500</name>
</gene>
<dbReference type="SMART" id="SM00195">
    <property type="entry name" value="DSPc"/>
    <property type="match status" value="1"/>
</dbReference>
<feature type="compositionally biased region" description="Low complexity" evidence="5">
    <location>
        <begin position="52"/>
        <end position="63"/>
    </location>
</feature>
<protein>
    <recommendedName>
        <fullName evidence="2">protein-tyrosine-phosphatase</fullName>
        <ecNumber evidence="2">3.1.3.48</ecNumber>
    </recommendedName>
</protein>
<dbReference type="PROSITE" id="PS50054">
    <property type="entry name" value="TYR_PHOSPHATASE_DUAL"/>
    <property type="match status" value="1"/>
</dbReference>
<dbReference type="InterPro" id="IPR029021">
    <property type="entry name" value="Prot-tyrosine_phosphatase-like"/>
</dbReference>
<evidence type="ECO:0000313" key="8">
    <source>
        <dbReference type="EMBL" id="CAD2216553.1"/>
    </source>
</evidence>
<dbReference type="Gene3D" id="3.90.190.10">
    <property type="entry name" value="Protein tyrosine phosphatase superfamily"/>
    <property type="match status" value="1"/>
</dbReference>
<dbReference type="GO" id="GO:0017017">
    <property type="term" value="F:MAP kinase tyrosine/serine/threonine phosphatase activity"/>
    <property type="evidence" value="ECO:0007669"/>
    <property type="project" value="TreeGrafter"/>
</dbReference>
<feature type="domain" description="Tyrosine-protein phosphatase" evidence="6">
    <location>
        <begin position="205"/>
        <end position="352"/>
    </location>
</feature>
<dbReference type="PANTHER" id="PTHR10159:SF519">
    <property type="entry name" value="DUAL SPECIFICITY PROTEIN PHOSPHATASE MPK3"/>
    <property type="match status" value="1"/>
</dbReference>
<dbReference type="VEuPathDB" id="TriTrypDB:ADEAN_000401500"/>
<dbReference type="AlphaFoldDB" id="A0A7G2CCW1"/>
<dbReference type="OrthoDB" id="426001at2759"/>
<evidence type="ECO:0000256" key="5">
    <source>
        <dbReference type="SAM" id="MobiDB-lite"/>
    </source>
</evidence>
<evidence type="ECO:0000256" key="1">
    <source>
        <dbReference type="ARBA" id="ARBA00008601"/>
    </source>
</evidence>
<name>A0A7G2CCW1_9TRYP</name>
<accession>A0A7G2CCW1</accession>
<feature type="domain" description="Tyrosine specific protein phosphatases" evidence="7">
    <location>
        <begin position="275"/>
        <end position="327"/>
    </location>
</feature>
<dbReference type="GO" id="GO:0033550">
    <property type="term" value="F:MAP kinase tyrosine phosphatase activity"/>
    <property type="evidence" value="ECO:0007669"/>
    <property type="project" value="TreeGrafter"/>
</dbReference>
<evidence type="ECO:0000256" key="3">
    <source>
        <dbReference type="ARBA" id="ARBA00022801"/>
    </source>
</evidence>
<dbReference type="SUPFAM" id="SSF52799">
    <property type="entry name" value="(Phosphotyrosine protein) phosphatases II"/>
    <property type="match status" value="1"/>
</dbReference>
<dbReference type="EMBL" id="LR877151">
    <property type="protein sequence ID" value="CAD2216553.1"/>
    <property type="molecule type" value="Genomic_DNA"/>
</dbReference>
<dbReference type="InterPro" id="IPR000340">
    <property type="entry name" value="Dual-sp_phosphatase_cat-dom"/>
</dbReference>
<feature type="region of interest" description="Disordered" evidence="5">
    <location>
        <begin position="102"/>
        <end position="123"/>
    </location>
</feature>
<dbReference type="InterPro" id="IPR003595">
    <property type="entry name" value="Tyr_Pase_cat"/>
</dbReference>
<feature type="compositionally biased region" description="Acidic residues" evidence="5">
    <location>
        <begin position="31"/>
        <end position="40"/>
    </location>
</feature>
<proteinExistence type="inferred from homology"/>
<keyword evidence="9" id="KW-1185">Reference proteome</keyword>
<dbReference type="InterPro" id="IPR020422">
    <property type="entry name" value="TYR_PHOSPHATASE_DUAL_dom"/>
</dbReference>
<feature type="compositionally biased region" description="Polar residues" evidence="5">
    <location>
        <begin position="66"/>
        <end position="81"/>
    </location>
</feature>
<dbReference type="CDD" id="cd14498">
    <property type="entry name" value="DSP"/>
    <property type="match status" value="1"/>
</dbReference>
<sequence>MNRACTPPRKNEAPPSVSPVAMCHHRLFAHDDDESVELEPTDERLSWSVMRPSSDNDSAPADSFRPSRNSTGLTNVQDPNAFNNANHFASLGRCGNTNTYTSTNTFSTPRVGGPPPYGPANSYYNNNSQYEACEMESPGRYGVLETPEIQRMTEARMTGGDFGTTIAPAILCTPQIAPSVLHARHSFNSELDAANATYRAYAPPLITTLIPDFLYIGACPEEESVELLRGMGVRYIVNCCVQDVPLTPEIRDAFEVYTLQCPDVEDYLILLHHYEAFEGLLNRIASEGEKVFVHCIAGINRSVVLCAAYLMSLYRLDPCQVIEIFHKNGRMRLLENVGFRNQLIDHYYQNILNES</sequence>
<dbReference type="GO" id="GO:0005737">
    <property type="term" value="C:cytoplasm"/>
    <property type="evidence" value="ECO:0007669"/>
    <property type="project" value="TreeGrafter"/>
</dbReference>
<organism evidence="8 9">
    <name type="scientific">Angomonas deanei</name>
    <dbReference type="NCBI Taxonomy" id="59799"/>
    <lineage>
        <taxon>Eukaryota</taxon>
        <taxon>Discoba</taxon>
        <taxon>Euglenozoa</taxon>
        <taxon>Kinetoplastea</taxon>
        <taxon>Metakinetoplastina</taxon>
        <taxon>Trypanosomatida</taxon>
        <taxon>Trypanosomatidae</taxon>
        <taxon>Strigomonadinae</taxon>
        <taxon>Angomonas</taxon>
    </lineage>
</organism>
<dbReference type="GO" id="GO:0008330">
    <property type="term" value="F:protein tyrosine/threonine phosphatase activity"/>
    <property type="evidence" value="ECO:0007669"/>
    <property type="project" value="TreeGrafter"/>
</dbReference>
<evidence type="ECO:0000259" key="7">
    <source>
        <dbReference type="PROSITE" id="PS50056"/>
    </source>
</evidence>
<evidence type="ECO:0000259" key="6">
    <source>
        <dbReference type="PROSITE" id="PS50054"/>
    </source>
</evidence>
<dbReference type="GO" id="GO:0043409">
    <property type="term" value="P:negative regulation of MAPK cascade"/>
    <property type="evidence" value="ECO:0007669"/>
    <property type="project" value="TreeGrafter"/>
</dbReference>
<dbReference type="PANTHER" id="PTHR10159">
    <property type="entry name" value="DUAL SPECIFICITY PROTEIN PHOSPHATASE"/>
    <property type="match status" value="1"/>
</dbReference>
<dbReference type="EC" id="3.1.3.48" evidence="2"/>
<comment type="similarity">
    <text evidence="1">Belongs to the protein-tyrosine phosphatase family. Non-receptor class dual specificity subfamily.</text>
</comment>
<dbReference type="InterPro" id="IPR000387">
    <property type="entry name" value="Tyr_Pase_dom"/>
</dbReference>
<dbReference type="Proteomes" id="UP000515908">
    <property type="component" value="Chromosome 07"/>
</dbReference>
<evidence type="ECO:0000256" key="2">
    <source>
        <dbReference type="ARBA" id="ARBA00013064"/>
    </source>
</evidence>
<dbReference type="PROSITE" id="PS50056">
    <property type="entry name" value="TYR_PHOSPHATASE_2"/>
    <property type="match status" value="1"/>
</dbReference>
<evidence type="ECO:0000313" key="9">
    <source>
        <dbReference type="Proteomes" id="UP000515908"/>
    </source>
</evidence>
<feature type="region of interest" description="Disordered" evidence="5">
    <location>
        <begin position="30"/>
        <end position="81"/>
    </location>
</feature>